<keyword evidence="21" id="KW-1185">Reference proteome</keyword>
<evidence type="ECO:0000256" key="7">
    <source>
        <dbReference type="ARBA" id="ARBA00022722"/>
    </source>
</evidence>
<sequence length="891" mass="102931">MKNRKVVLIDGNSLLHRAYHALPPLKNKEGLFTNGVYGFMTMLYKILDDYKPEYVSVAFDKKGPTFRHEEYKEYKAGRKKTPDDLKMQFPMLKDILDRMNIHWIEFAGYEADDIVGTFSKHCSTKNMDVIVVTGDKDYLQLVDKNIKVLITKKGMTNLEEYDEQAMFDRYSLTPDEFVDLKGLMGDKSDNIPGVPGVGEKTGIKLLKKYNSIENIYENIDEISGKKLKERLIENRNQAFMSKMLAKIVTNVPLDIDLEDIKKEEPNQSELLELYTQFEFKSFIDKFDKEIIQDSKEKIDTEVEILDSKDELYKIVNGIDKGNFIFKFIVNGENNLKDKILGVGFKYNDDKSYYISFGDEKDTKEKLNILSSVFQNDKIAKIGHDIKEDILILFRYGIDIYNVFFDSLVAGYLLQASQKEYSLKTLADEYFNISMQNEEDLLGKGRNKKSFDEISIDTIADFIATKLNIINKLKKVLLEKIEEYDMKDLLENIEMPLIKVLADMQYQGFKIDIEKLKELGLEFENQINNLTEEIYDLSGEEFNINSPKQLGVILFEKLELPVIKKTKTGYSTNAEVLDKLLGKHDVIEKILQYRQIVKLKSTYIDGLIPLINKDTNKVHSSFNQTITTTGRISSTNPNLQNIPIKTEEGRKIRKVFVSKDKEHKLVDADYSQIELRVLAHISGDPKLIEAFENKDDIHAKTASEVFEVERKDVTSLMRSRAKAVNFGIVYGISDYGLSRDLNISRKESKKYIDNYLKNYSLVKNYMEDIVNIAKKDGYVKTLLNRRRFIPEIKSRNYNVRSFGERTAMNTPIQGTAADIIKIAMINVYRELKNRDLKSKLILQIHDELIIETHIDEIEEVKSLLKELMENAIKLNVPLTVDMNVGNSWYGTK</sequence>
<dbReference type="AlphaFoldDB" id="A0A845QSG5"/>
<dbReference type="Gene3D" id="3.40.50.1010">
    <property type="entry name" value="5'-nuclease"/>
    <property type="match status" value="1"/>
</dbReference>
<feature type="domain" description="3'-5' exonuclease" evidence="17">
    <location>
        <begin position="302"/>
        <end position="477"/>
    </location>
</feature>
<dbReference type="Pfam" id="PF02739">
    <property type="entry name" value="5_3_exonuc_N"/>
    <property type="match status" value="1"/>
</dbReference>
<keyword evidence="12 16" id="KW-0238">DNA-binding</keyword>
<dbReference type="NCBIfam" id="NF011547">
    <property type="entry name" value="PRK14976.1-4"/>
    <property type="match status" value="1"/>
</dbReference>
<keyword evidence="9" id="KW-0378">Hydrolase</keyword>
<dbReference type="InterPro" id="IPR002562">
    <property type="entry name" value="3'-5'_exonuclease_dom"/>
</dbReference>
<dbReference type="GO" id="GO:0006261">
    <property type="term" value="P:DNA-templated DNA replication"/>
    <property type="evidence" value="ECO:0007669"/>
    <property type="project" value="UniProtKB-UniRule"/>
</dbReference>
<dbReference type="SMART" id="SM00279">
    <property type="entry name" value="HhH2"/>
    <property type="match status" value="1"/>
</dbReference>
<dbReference type="Proteomes" id="UP000467132">
    <property type="component" value="Unassembled WGS sequence"/>
</dbReference>
<name>A0A845QSG5_9CLOT</name>
<comment type="catalytic activity">
    <reaction evidence="14 16">
        <text>DNA(n) + a 2'-deoxyribonucleoside 5'-triphosphate = DNA(n+1) + diphosphate</text>
        <dbReference type="Rhea" id="RHEA:22508"/>
        <dbReference type="Rhea" id="RHEA-COMP:17339"/>
        <dbReference type="Rhea" id="RHEA-COMP:17340"/>
        <dbReference type="ChEBI" id="CHEBI:33019"/>
        <dbReference type="ChEBI" id="CHEBI:61560"/>
        <dbReference type="ChEBI" id="CHEBI:173112"/>
        <dbReference type="EC" id="2.7.7.7"/>
    </reaction>
</comment>
<comment type="caution">
    <text evidence="20">The sequence shown here is derived from an EMBL/GenBank/DDBJ whole genome shotgun (WGS) entry which is preliminary data.</text>
</comment>
<dbReference type="Gene3D" id="1.10.150.20">
    <property type="entry name" value="5' to 3' exonuclease, C-terminal subdomain"/>
    <property type="match status" value="2"/>
</dbReference>
<dbReference type="SUPFAM" id="SSF47807">
    <property type="entry name" value="5' to 3' exonuclease, C-terminal subdomain"/>
    <property type="match status" value="1"/>
</dbReference>
<dbReference type="Gene3D" id="3.30.420.10">
    <property type="entry name" value="Ribonuclease H-like superfamily/Ribonuclease H"/>
    <property type="match status" value="1"/>
</dbReference>
<evidence type="ECO:0000256" key="1">
    <source>
        <dbReference type="ARBA" id="ARBA00007705"/>
    </source>
</evidence>
<dbReference type="InterPro" id="IPR002298">
    <property type="entry name" value="DNA_polymerase_A"/>
</dbReference>
<evidence type="ECO:0000313" key="20">
    <source>
        <dbReference type="EMBL" id="NBI05747.1"/>
    </source>
</evidence>
<evidence type="ECO:0000256" key="2">
    <source>
        <dbReference type="ARBA" id="ARBA00012417"/>
    </source>
</evidence>
<dbReference type="Pfam" id="PF00476">
    <property type="entry name" value="DNA_pol_A"/>
    <property type="match status" value="1"/>
</dbReference>
<dbReference type="RefSeq" id="WP_160196237.1">
    <property type="nucleotide sequence ID" value="NZ_QXXA01000004.1"/>
</dbReference>
<keyword evidence="13 16" id="KW-0234">DNA repair</keyword>
<dbReference type="InterPro" id="IPR019760">
    <property type="entry name" value="DNA-dir_DNA_pol_A_CS"/>
</dbReference>
<dbReference type="Pfam" id="PF22619">
    <property type="entry name" value="DNA_polI_exo1"/>
    <property type="match status" value="1"/>
</dbReference>
<dbReference type="InterPro" id="IPR054690">
    <property type="entry name" value="DNA_polI_exonuclease"/>
</dbReference>
<dbReference type="FunFam" id="3.40.50.1010:FF:000001">
    <property type="entry name" value="DNA polymerase I"/>
    <property type="match status" value="1"/>
</dbReference>
<dbReference type="FunFam" id="1.10.150.20:FF:000003">
    <property type="entry name" value="DNA polymerase I"/>
    <property type="match status" value="1"/>
</dbReference>
<dbReference type="SUPFAM" id="SSF56672">
    <property type="entry name" value="DNA/RNA polymerases"/>
    <property type="match status" value="1"/>
</dbReference>
<dbReference type="Gene3D" id="3.30.70.370">
    <property type="match status" value="1"/>
</dbReference>
<comment type="subunit">
    <text evidence="16">Single-chain monomer with multiple functions.</text>
</comment>
<dbReference type="GO" id="GO:0008408">
    <property type="term" value="F:3'-5' exonuclease activity"/>
    <property type="evidence" value="ECO:0007669"/>
    <property type="project" value="InterPro"/>
</dbReference>
<dbReference type="PROSITE" id="PS00447">
    <property type="entry name" value="DNA_POLYMERASE_A"/>
    <property type="match status" value="1"/>
</dbReference>
<keyword evidence="6 16" id="KW-0235">DNA replication</keyword>
<dbReference type="InterPro" id="IPR043502">
    <property type="entry name" value="DNA/RNA_pol_sf"/>
</dbReference>
<evidence type="ECO:0000256" key="9">
    <source>
        <dbReference type="ARBA" id="ARBA00022801"/>
    </source>
</evidence>
<keyword evidence="8 16" id="KW-0227">DNA damage</keyword>
<dbReference type="SUPFAM" id="SSF53098">
    <property type="entry name" value="Ribonuclease H-like"/>
    <property type="match status" value="1"/>
</dbReference>
<evidence type="ECO:0000256" key="15">
    <source>
        <dbReference type="NCBIfam" id="TIGR00593"/>
    </source>
</evidence>
<evidence type="ECO:0000259" key="17">
    <source>
        <dbReference type="SMART" id="SM00474"/>
    </source>
</evidence>
<dbReference type="InterPro" id="IPR020046">
    <property type="entry name" value="5-3_exonucl_a-hlix_arch_N"/>
</dbReference>
<dbReference type="InterPro" id="IPR008918">
    <property type="entry name" value="HhH2"/>
</dbReference>
<dbReference type="SUPFAM" id="SSF88723">
    <property type="entry name" value="PIN domain-like"/>
    <property type="match status" value="1"/>
</dbReference>
<dbReference type="OrthoDB" id="9806424at2"/>
<dbReference type="CDD" id="cd09859">
    <property type="entry name" value="PIN_53EXO"/>
    <property type="match status" value="1"/>
</dbReference>
<keyword evidence="5 16" id="KW-0548">Nucleotidyltransferase</keyword>
<dbReference type="SMART" id="SM00482">
    <property type="entry name" value="POLAc"/>
    <property type="match status" value="1"/>
</dbReference>
<evidence type="ECO:0000256" key="10">
    <source>
        <dbReference type="ARBA" id="ARBA00022839"/>
    </source>
</evidence>
<dbReference type="NCBIfam" id="NF004397">
    <property type="entry name" value="PRK05755.1"/>
    <property type="match status" value="1"/>
</dbReference>
<dbReference type="PRINTS" id="PR00868">
    <property type="entry name" value="DNAPOLI"/>
</dbReference>
<dbReference type="SMART" id="SM00475">
    <property type="entry name" value="53EXOc"/>
    <property type="match status" value="1"/>
</dbReference>
<comment type="similarity">
    <text evidence="1 16">Belongs to the DNA polymerase type-A family.</text>
</comment>
<keyword evidence="10" id="KW-0269">Exonuclease</keyword>
<evidence type="ECO:0000256" key="8">
    <source>
        <dbReference type="ARBA" id="ARBA00022763"/>
    </source>
</evidence>
<dbReference type="Pfam" id="PF01367">
    <property type="entry name" value="5_3_exonuc"/>
    <property type="match status" value="1"/>
</dbReference>
<keyword evidence="7" id="KW-0540">Nuclease</keyword>
<dbReference type="PANTHER" id="PTHR10133">
    <property type="entry name" value="DNA POLYMERASE I"/>
    <property type="match status" value="1"/>
</dbReference>
<dbReference type="InterPro" id="IPR002421">
    <property type="entry name" value="5-3_exonuclease"/>
</dbReference>
<evidence type="ECO:0000256" key="6">
    <source>
        <dbReference type="ARBA" id="ARBA00022705"/>
    </source>
</evidence>
<evidence type="ECO:0000256" key="4">
    <source>
        <dbReference type="ARBA" id="ARBA00022679"/>
    </source>
</evidence>
<dbReference type="InterPro" id="IPR036279">
    <property type="entry name" value="5-3_exonuclease_C_sf"/>
</dbReference>
<dbReference type="SMART" id="SM00474">
    <property type="entry name" value="35EXOc"/>
    <property type="match status" value="1"/>
</dbReference>
<dbReference type="GO" id="GO:0003887">
    <property type="term" value="F:DNA-directed DNA polymerase activity"/>
    <property type="evidence" value="ECO:0007669"/>
    <property type="project" value="UniProtKB-UniRule"/>
</dbReference>
<keyword evidence="4 16" id="KW-0808">Transferase</keyword>
<dbReference type="CDD" id="cd08637">
    <property type="entry name" value="DNA_pol_A_pol_I_C"/>
    <property type="match status" value="1"/>
</dbReference>
<feature type="domain" description="5'-3' exonuclease" evidence="18">
    <location>
        <begin position="1"/>
        <end position="263"/>
    </location>
</feature>
<accession>A0A845QSG5</accession>
<dbReference type="InterPro" id="IPR018320">
    <property type="entry name" value="DNA_polymerase_1"/>
</dbReference>
<dbReference type="InterPro" id="IPR001098">
    <property type="entry name" value="DNA-dir_DNA_pol_A_palm_dom"/>
</dbReference>
<evidence type="ECO:0000256" key="14">
    <source>
        <dbReference type="ARBA" id="ARBA00049244"/>
    </source>
</evidence>
<dbReference type="CDD" id="cd09898">
    <property type="entry name" value="H3TH_53EXO"/>
    <property type="match status" value="1"/>
</dbReference>
<protein>
    <recommendedName>
        <fullName evidence="3 15">DNA polymerase I</fullName>
        <ecNumber evidence="2 15">2.7.7.7</ecNumber>
    </recommendedName>
</protein>
<dbReference type="GO" id="GO:0008409">
    <property type="term" value="F:5'-3' exonuclease activity"/>
    <property type="evidence" value="ECO:0007669"/>
    <property type="project" value="InterPro"/>
</dbReference>
<evidence type="ECO:0000256" key="5">
    <source>
        <dbReference type="ARBA" id="ARBA00022695"/>
    </source>
</evidence>
<evidence type="ECO:0000256" key="12">
    <source>
        <dbReference type="ARBA" id="ARBA00023125"/>
    </source>
</evidence>
<reference evidence="20 21" key="1">
    <citation type="submission" date="2018-08" db="EMBL/GenBank/DDBJ databases">
        <title>Murine metabolic-syndrome-specific gut microbial biobank.</title>
        <authorList>
            <person name="Liu C."/>
        </authorList>
    </citation>
    <scope>NUCLEOTIDE SEQUENCE [LARGE SCALE GENOMIC DNA]</scope>
    <source>
        <strain evidence="20 21">583</strain>
    </source>
</reference>
<dbReference type="EC" id="2.7.7.7" evidence="2 15"/>
<keyword evidence="11 16" id="KW-0239">DNA-directed DNA polymerase</keyword>
<dbReference type="NCBIfam" id="TIGR00593">
    <property type="entry name" value="pola"/>
    <property type="match status" value="1"/>
</dbReference>
<evidence type="ECO:0000256" key="13">
    <source>
        <dbReference type="ARBA" id="ARBA00023204"/>
    </source>
</evidence>
<dbReference type="FunFam" id="1.10.150.20:FF:000002">
    <property type="entry name" value="DNA polymerase I"/>
    <property type="match status" value="1"/>
</dbReference>
<dbReference type="InterPro" id="IPR012337">
    <property type="entry name" value="RNaseH-like_sf"/>
</dbReference>
<dbReference type="PANTHER" id="PTHR10133:SF27">
    <property type="entry name" value="DNA POLYMERASE NU"/>
    <property type="match status" value="1"/>
</dbReference>
<evidence type="ECO:0000313" key="21">
    <source>
        <dbReference type="Proteomes" id="UP000467132"/>
    </source>
</evidence>
<evidence type="ECO:0000259" key="19">
    <source>
        <dbReference type="SMART" id="SM00482"/>
    </source>
</evidence>
<dbReference type="GO" id="GO:0006302">
    <property type="term" value="P:double-strand break repair"/>
    <property type="evidence" value="ECO:0007669"/>
    <property type="project" value="TreeGrafter"/>
</dbReference>
<proteinExistence type="inferred from homology"/>
<dbReference type="EMBL" id="QXXA01000004">
    <property type="protein sequence ID" value="NBI05747.1"/>
    <property type="molecule type" value="Genomic_DNA"/>
</dbReference>
<dbReference type="GO" id="GO:0003677">
    <property type="term" value="F:DNA binding"/>
    <property type="evidence" value="ECO:0007669"/>
    <property type="project" value="UniProtKB-UniRule"/>
</dbReference>
<evidence type="ECO:0000256" key="3">
    <source>
        <dbReference type="ARBA" id="ARBA00020311"/>
    </source>
</evidence>
<dbReference type="InterPro" id="IPR029060">
    <property type="entry name" value="PIN-like_dom_sf"/>
</dbReference>
<evidence type="ECO:0000256" key="11">
    <source>
        <dbReference type="ARBA" id="ARBA00022932"/>
    </source>
</evidence>
<gene>
    <name evidence="16 20" type="primary">polA</name>
    <name evidence="20" type="ORF">D3Z33_02615</name>
</gene>
<dbReference type="Gene3D" id="1.20.1060.10">
    <property type="entry name" value="Taq DNA Polymerase, Chain T, domain 4"/>
    <property type="match status" value="1"/>
</dbReference>
<dbReference type="FunFam" id="1.20.1060.10:FF:000001">
    <property type="entry name" value="DNA polymerase I"/>
    <property type="match status" value="1"/>
</dbReference>
<feature type="domain" description="DNA-directed DNA polymerase family A palm" evidence="19">
    <location>
        <begin position="648"/>
        <end position="855"/>
    </location>
</feature>
<organism evidence="20 21">
    <name type="scientific">Senegalia massiliensis</name>
    <dbReference type="NCBI Taxonomy" id="1720316"/>
    <lineage>
        <taxon>Bacteria</taxon>
        <taxon>Bacillati</taxon>
        <taxon>Bacillota</taxon>
        <taxon>Clostridia</taxon>
        <taxon>Eubacteriales</taxon>
        <taxon>Clostridiaceae</taxon>
        <taxon>Senegalia</taxon>
    </lineage>
</organism>
<dbReference type="InterPro" id="IPR036397">
    <property type="entry name" value="RNaseH_sf"/>
</dbReference>
<evidence type="ECO:0000256" key="16">
    <source>
        <dbReference type="RuleBase" id="RU004460"/>
    </source>
</evidence>
<dbReference type="CDD" id="cd06140">
    <property type="entry name" value="DNA_polA_I_Bacillus_like_exo"/>
    <property type="match status" value="1"/>
</dbReference>
<dbReference type="InterPro" id="IPR020045">
    <property type="entry name" value="DNA_polI_H3TH"/>
</dbReference>
<evidence type="ECO:0000259" key="18">
    <source>
        <dbReference type="SMART" id="SM00475"/>
    </source>
</evidence>